<sequence length="195" mass="19846">MAPAALAQASGTAASPPTAQPEEPAGYGYGPGMMGGSWGDGLGMMGGGMMPGWGGKPWPGMMGGWGGPGTGPGHWGGPAVSIADRLAALKDELNITAGETDAWNTYAAAVTAADQSFADGVKSLWHPPASGAVTPDQRFDTMTKMVALMKQGYDQKKAAADALMPHLTQYQQGQASEILPGLATRHGGRGMMGGW</sequence>
<accession>A0A840VB28</accession>
<proteinExistence type="predicted"/>
<evidence type="ECO:0000256" key="1">
    <source>
        <dbReference type="SAM" id="MobiDB-lite"/>
    </source>
</evidence>
<evidence type="ECO:0000313" key="2">
    <source>
        <dbReference type="EMBL" id="MBB5373118.1"/>
    </source>
</evidence>
<reference evidence="2 3" key="1">
    <citation type="submission" date="2020-08" db="EMBL/GenBank/DDBJ databases">
        <title>Genomic Encyclopedia of Type Strains, Phase IV (KMG-IV): sequencing the most valuable type-strain genomes for metagenomic binning, comparative biology and taxonomic classification.</title>
        <authorList>
            <person name="Goeker M."/>
        </authorList>
    </citation>
    <scope>NUCLEOTIDE SEQUENCE [LARGE SCALE GENOMIC DNA]</scope>
    <source>
        <strain evidence="2 3">DSM 27026</strain>
    </source>
</reference>
<organism evidence="2 3">
    <name type="scientific">Acidocella aromatica</name>
    <dbReference type="NCBI Taxonomy" id="1303579"/>
    <lineage>
        <taxon>Bacteria</taxon>
        <taxon>Pseudomonadati</taxon>
        <taxon>Pseudomonadota</taxon>
        <taxon>Alphaproteobacteria</taxon>
        <taxon>Acetobacterales</taxon>
        <taxon>Acidocellaceae</taxon>
        <taxon>Acidocella</taxon>
    </lineage>
</organism>
<dbReference type="RefSeq" id="WP_221246668.1">
    <property type="nucleotide sequence ID" value="NZ_JACHFJ010000004.1"/>
</dbReference>
<evidence type="ECO:0000313" key="3">
    <source>
        <dbReference type="Proteomes" id="UP000553706"/>
    </source>
</evidence>
<gene>
    <name evidence="2" type="ORF">HNP71_001376</name>
</gene>
<dbReference type="AlphaFoldDB" id="A0A840VB28"/>
<keyword evidence="3" id="KW-1185">Reference proteome</keyword>
<comment type="caution">
    <text evidence="2">The sequence shown here is derived from an EMBL/GenBank/DDBJ whole genome shotgun (WGS) entry which is preliminary data.</text>
</comment>
<name>A0A840VB28_9PROT</name>
<feature type="region of interest" description="Disordered" evidence="1">
    <location>
        <begin position="1"/>
        <end position="28"/>
    </location>
</feature>
<dbReference type="GO" id="GO:0042597">
    <property type="term" value="C:periplasmic space"/>
    <property type="evidence" value="ECO:0007669"/>
    <property type="project" value="InterPro"/>
</dbReference>
<feature type="compositionally biased region" description="Low complexity" evidence="1">
    <location>
        <begin position="1"/>
        <end position="14"/>
    </location>
</feature>
<dbReference type="EMBL" id="JACHFJ010000004">
    <property type="protein sequence ID" value="MBB5373118.1"/>
    <property type="molecule type" value="Genomic_DNA"/>
</dbReference>
<dbReference type="Proteomes" id="UP000553706">
    <property type="component" value="Unassembled WGS sequence"/>
</dbReference>
<protein>
    <recommendedName>
        <fullName evidence="4">LTXXQ motif family protein</fullName>
    </recommendedName>
</protein>
<evidence type="ECO:0008006" key="4">
    <source>
        <dbReference type="Google" id="ProtNLM"/>
    </source>
</evidence>